<evidence type="ECO:0000313" key="9">
    <source>
        <dbReference type="EMBL" id="OUJ19233.1"/>
    </source>
</evidence>
<evidence type="ECO:0000313" key="10">
    <source>
        <dbReference type="Proteomes" id="UP000195137"/>
    </source>
</evidence>
<evidence type="ECO:0000256" key="3">
    <source>
        <dbReference type="ARBA" id="ARBA00022723"/>
    </source>
</evidence>
<dbReference type="PANTHER" id="PTHR36923">
    <property type="entry name" value="FERREDOXIN"/>
    <property type="match status" value="1"/>
</dbReference>
<name>A0A1Y3GG02_9EURY</name>
<keyword evidence="2 7" id="KW-0813">Transport</keyword>
<dbReference type="AlphaFoldDB" id="A0A1Y3GG02"/>
<dbReference type="GO" id="GO:0051536">
    <property type="term" value="F:iron-sulfur cluster binding"/>
    <property type="evidence" value="ECO:0007669"/>
    <property type="project" value="UniProtKB-KW"/>
</dbReference>
<keyword evidence="10" id="KW-1185">Reference proteome</keyword>
<dbReference type="OrthoDB" id="5583at2157"/>
<dbReference type="Proteomes" id="UP000195137">
    <property type="component" value="Unassembled WGS sequence"/>
</dbReference>
<keyword evidence="4 7" id="KW-0249">Electron transport</keyword>
<accession>A0A1Y3GG02</accession>
<dbReference type="Gene3D" id="3.30.70.20">
    <property type="match status" value="1"/>
</dbReference>
<dbReference type="PROSITE" id="PS51379">
    <property type="entry name" value="4FE4S_FER_2"/>
    <property type="match status" value="1"/>
</dbReference>
<reference evidence="9 10" key="1">
    <citation type="submission" date="2016-12" db="EMBL/GenBank/DDBJ databases">
        <title>Discovery of methanogenic haloarchaea.</title>
        <authorList>
            <person name="Sorokin D.Y."/>
            <person name="Makarova K.S."/>
            <person name="Abbas B."/>
            <person name="Ferrer M."/>
            <person name="Golyshin P.N."/>
        </authorList>
    </citation>
    <scope>NUCLEOTIDE SEQUENCE [LARGE SCALE GENOMIC DNA]</scope>
    <source>
        <strain evidence="9">AMET1</strain>
    </source>
</reference>
<dbReference type="PANTHER" id="PTHR36923:SF3">
    <property type="entry name" value="FERREDOXIN"/>
    <property type="match status" value="1"/>
</dbReference>
<evidence type="ECO:0000256" key="5">
    <source>
        <dbReference type="ARBA" id="ARBA00023004"/>
    </source>
</evidence>
<dbReference type="RefSeq" id="WP_086637258.1">
    <property type="nucleotide sequence ID" value="NZ_MRZU01000003.1"/>
</dbReference>
<comment type="caution">
    <text evidence="9">The sequence shown here is derived from an EMBL/GenBank/DDBJ whole genome shotgun (WGS) entry which is preliminary data.</text>
</comment>
<organism evidence="9 10">
    <name type="scientific">Methanonatronarchaeum thermophilum</name>
    <dbReference type="NCBI Taxonomy" id="1927129"/>
    <lineage>
        <taxon>Archaea</taxon>
        <taxon>Methanobacteriati</taxon>
        <taxon>Methanobacteriota</taxon>
        <taxon>Methanonatronarchaeia</taxon>
        <taxon>Methanonatronarchaeales</taxon>
        <taxon>Methanonatronarchaeaceae</taxon>
        <taxon>Methanonatronarchaeum</taxon>
    </lineage>
</organism>
<evidence type="ECO:0000256" key="4">
    <source>
        <dbReference type="ARBA" id="ARBA00022982"/>
    </source>
</evidence>
<evidence type="ECO:0000256" key="2">
    <source>
        <dbReference type="ARBA" id="ARBA00022448"/>
    </source>
</evidence>
<dbReference type="InterPro" id="IPR051269">
    <property type="entry name" value="Fe-S_cluster_ET"/>
</dbReference>
<dbReference type="PRINTS" id="PR00352">
    <property type="entry name" value="3FE4SFRDOXIN"/>
</dbReference>
<dbReference type="InterPro" id="IPR017896">
    <property type="entry name" value="4Fe4S_Fe-S-bd"/>
</dbReference>
<evidence type="ECO:0000259" key="8">
    <source>
        <dbReference type="PROSITE" id="PS51379"/>
    </source>
</evidence>
<comment type="cofactor">
    <cofactor evidence="1">
        <name>[4Fe-4S] cluster</name>
        <dbReference type="ChEBI" id="CHEBI:49883"/>
    </cofactor>
</comment>
<keyword evidence="5 7" id="KW-0408">Iron</keyword>
<dbReference type="InterPro" id="IPR001080">
    <property type="entry name" value="3Fe4S_ferredoxin"/>
</dbReference>
<sequence>MKIIVDQDACIGCGICSDVCSEVFETDDLDISQIVTEYRNEDVNVGEVDEEIDCIDIAVEDCPVAAIEIE</sequence>
<dbReference type="Pfam" id="PF13459">
    <property type="entry name" value="Fer4_15"/>
    <property type="match status" value="1"/>
</dbReference>
<dbReference type="GO" id="GO:0009055">
    <property type="term" value="F:electron transfer activity"/>
    <property type="evidence" value="ECO:0007669"/>
    <property type="project" value="UniProtKB-UniRule"/>
</dbReference>
<gene>
    <name evidence="9" type="ORF">AMET1_0887</name>
</gene>
<keyword evidence="3 7" id="KW-0479">Metal-binding</keyword>
<evidence type="ECO:0000256" key="6">
    <source>
        <dbReference type="ARBA" id="ARBA00023014"/>
    </source>
</evidence>
<comment type="function">
    <text evidence="7">Ferredoxins are iron-sulfur proteins that transfer electrons in a wide variety of metabolic reactions.</text>
</comment>
<evidence type="ECO:0000256" key="7">
    <source>
        <dbReference type="RuleBase" id="RU368020"/>
    </source>
</evidence>
<dbReference type="GO" id="GO:0005506">
    <property type="term" value="F:iron ion binding"/>
    <property type="evidence" value="ECO:0007669"/>
    <property type="project" value="UniProtKB-UniRule"/>
</dbReference>
<evidence type="ECO:0000256" key="1">
    <source>
        <dbReference type="ARBA" id="ARBA00001966"/>
    </source>
</evidence>
<protein>
    <recommendedName>
        <fullName evidence="7">Ferredoxin</fullName>
    </recommendedName>
</protein>
<proteinExistence type="predicted"/>
<dbReference type="SUPFAM" id="SSF54862">
    <property type="entry name" value="4Fe-4S ferredoxins"/>
    <property type="match status" value="1"/>
</dbReference>
<keyword evidence="6 7" id="KW-0411">Iron-sulfur</keyword>
<dbReference type="EMBL" id="MRZU01000003">
    <property type="protein sequence ID" value="OUJ19233.1"/>
    <property type="molecule type" value="Genomic_DNA"/>
</dbReference>
<feature type="domain" description="4Fe-4S ferredoxin-type" evidence="8">
    <location>
        <begin position="1"/>
        <end position="29"/>
    </location>
</feature>